<evidence type="ECO:0000313" key="3">
    <source>
        <dbReference type="Proteomes" id="UP000706333"/>
    </source>
</evidence>
<sequence>MFGHAPEIPVFPSPLTAPLRLAPLAPMGLALTLIARRLIARHPGLIARLGDYGDARFAIDPTDLPLTLLMHPHPTHTRITLHRRPPEADARIAGPLAGLLGLVHGAYDGDALFFSRDLVIEGDTSAALALRNAIDDAELDLGAEIAGLSGPLRAVLSPLIAAAGRVTGVALTRVEGGMA</sequence>
<dbReference type="AlphaFoldDB" id="A0A934TIS3"/>
<dbReference type="EMBL" id="NHSD01000067">
    <property type="protein sequence ID" value="MBK5925962.1"/>
    <property type="molecule type" value="Genomic_DNA"/>
</dbReference>
<reference evidence="2" key="2">
    <citation type="journal article" date="2020" name="Microorganisms">
        <title>Osmotic Adaptation and Compatible Solute Biosynthesis of Phototrophic Bacteria as Revealed from Genome Analyses.</title>
        <authorList>
            <person name="Imhoff J.F."/>
            <person name="Rahn T."/>
            <person name="Kunzel S."/>
            <person name="Keller A."/>
            <person name="Neulinger S.C."/>
        </authorList>
    </citation>
    <scope>NUCLEOTIDE SEQUENCE</scope>
    <source>
        <strain evidence="2">LMG 28126</strain>
    </source>
</reference>
<accession>A0A934TIS3</accession>
<dbReference type="Pfam" id="PF02036">
    <property type="entry name" value="SCP2"/>
    <property type="match status" value="1"/>
</dbReference>
<feature type="domain" description="SCP2" evidence="1">
    <location>
        <begin position="54"/>
        <end position="134"/>
    </location>
</feature>
<comment type="caution">
    <text evidence="2">The sequence shown here is derived from an EMBL/GenBank/DDBJ whole genome shotgun (WGS) entry which is preliminary data.</text>
</comment>
<dbReference type="InterPro" id="IPR036527">
    <property type="entry name" value="SCP2_sterol-bd_dom_sf"/>
</dbReference>
<gene>
    <name evidence="2" type="ORF">CCR87_01085</name>
</gene>
<dbReference type="SUPFAM" id="SSF55718">
    <property type="entry name" value="SCP-like"/>
    <property type="match status" value="1"/>
</dbReference>
<name>A0A934TIS3_9RHOB</name>
<dbReference type="Proteomes" id="UP000706333">
    <property type="component" value="Unassembled WGS sequence"/>
</dbReference>
<reference evidence="2" key="1">
    <citation type="submission" date="2017-05" db="EMBL/GenBank/DDBJ databases">
        <authorList>
            <person name="Imhoff J.F."/>
            <person name="Rahn T."/>
            <person name="Kuenzel S."/>
            <person name="Neulinger S.C."/>
        </authorList>
    </citation>
    <scope>NUCLEOTIDE SEQUENCE</scope>
    <source>
        <strain evidence="2">LMG 28126</strain>
    </source>
</reference>
<keyword evidence="3" id="KW-1185">Reference proteome</keyword>
<protein>
    <submittedName>
        <fullName evidence="2">Sterol-binding protein</fullName>
    </submittedName>
</protein>
<organism evidence="2 3">
    <name type="scientific">Rhodobaculum claviforme</name>
    <dbReference type="NCBI Taxonomy" id="1549854"/>
    <lineage>
        <taxon>Bacteria</taxon>
        <taxon>Pseudomonadati</taxon>
        <taxon>Pseudomonadota</taxon>
        <taxon>Alphaproteobacteria</taxon>
        <taxon>Rhodobacterales</taxon>
        <taxon>Paracoccaceae</taxon>
        <taxon>Rhodobaculum</taxon>
    </lineage>
</organism>
<dbReference type="RefSeq" id="WP_201155484.1">
    <property type="nucleotide sequence ID" value="NZ_NHSD01000067.1"/>
</dbReference>
<evidence type="ECO:0000313" key="2">
    <source>
        <dbReference type="EMBL" id="MBK5925962.1"/>
    </source>
</evidence>
<proteinExistence type="predicted"/>
<dbReference type="InterPro" id="IPR003033">
    <property type="entry name" value="SCP2_sterol-bd_dom"/>
</dbReference>
<evidence type="ECO:0000259" key="1">
    <source>
        <dbReference type="Pfam" id="PF02036"/>
    </source>
</evidence>